<keyword evidence="1" id="KW-0812">Transmembrane</keyword>
<feature type="transmembrane region" description="Helical" evidence="1">
    <location>
        <begin position="6"/>
        <end position="24"/>
    </location>
</feature>
<name>A0A8S5TL89_9VIRU</name>
<keyword evidence="1" id="KW-1133">Transmembrane helix</keyword>
<keyword evidence="1" id="KW-0472">Membrane</keyword>
<reference evidence="2" key="1">
    <citation type="journal article" date="2021" name="Proc. Natl. Acad. Sci. U.S.A.">
        <title>A Catalog of Tens of Thousands of Viruses from Human Metagenomes Reveals Hidden Associations with Chronic Diseases.</title>
        <authorList>
            <person name="Tisza M.J."/>
            <person name="Buck C.B."/>
        </authorList>
    </citation>
    <scope>NUCLEOTIDE SEQUENCE</scope>
    <source>
        <strain evidence="2">Ct6zc1</strain>
    </source>
</reference>
<dbReference type="EMBL" id="BK032846">
    <property type="protein sequence ID" value="DAF63937.1"/>
    <property type="molecule type" value="Genomic_DNA"/>
</dbReference>
<evidence type="ECO:0000313" key="2">
    <source>
        <dbReference type="EMBL" id="DAF63937.1"/>
    </source>
</evidence>
<sequence>MNFTITSQQIVWICGFIASVWGVVKIIKELKKPSDDLKAKVQRHDELLHKDNERLNSLEKITLNQEGINKKLNEHTRILSEHDNRLDEDKERSNLLLKANIAILNGLLSDSDKEKLVETRNEIQDFLVEKN</sequence>
<accession>A0A8S5TL89</accession>
<organism evidence="2">
    <name type="scientific">virus sp. ct6zc1</name>
    <dbReference type="NCBI Taxonomy" id="2827984"/>
    <lineage>
        <taxon>Viruses</taxon>
    </lineage>
</organism>
<evidence type="ECO:0000256" key="1">
    <source>
        <dbReference type="SAM" id="Phobius"/>
    </source>
</evidence>
<proteinExistence type="predicted"/>
<protein>
    <submittedName>
        <fullName evidence="2">Shock protein B</fullName>
    </submittedName>
</protein>